<feature type="region of interest" description="Disordered" evidence="1">
    <location>
        <begin position="164"/>
        <end position="202"/>
    </location>
</feature>
<comment type="caution">
    <text evidence="3">The sequence shown here is derived from an EMBL/GenBank/DDBJ whole genome shotgun (WGS) entry which is preliminary data.</text>
</comment>
<keyword evidence="2" id="KW-0732">Signal</keyword>
<organism evidence="3 4">
    <name type="scientific">Altererythrobacter ishigakiensis</name>
    <dbReference type="NCBI Taxonomy" id="476157"/>
    <lineage>
        <taxon>Bacteria</taxon>
        <taxon>Pseudomonadati</taxon>
        <taxon>Pseudomonadota</taxon>
        <taxon>Alphaproteobacteria</taxon>
        <taxon>Sphingomonadales</taxon>
        <taxon>Erythrobacteraceae</taxon>
        <taxon>Altererythrobacter</taxon>
    </lineage>
</organism>
<dbReference type="EMBL" id="VLLK01000001">
    <property type="protein sequence ID" value="TWJ08640.1"/>
    <property type="molecule type" value="Genomic_DNA"/>
</dbReference>
<dbReference type="RefSeq" id="WP_067596928.1">
    <property type="nucleotide sequence ID" value="NZ_CP015963.1"/>
</dbReference>
<feature type="chain" id="PRO_5021823581" evidence="2">
    <location>
        <begin position="19"/>
        <end position="202"/>
    </location>
</feature>
<reference evidence="3 4" key="1">
    <citation type="submission" date="2019-07" db="EMBL/GenBank/DDBJ databases">
        <title>Genomic Encyclopedia of Archaeal and Bacterial Type Strains, Phase II (KMG-II): from individual species to whole genera.</title>
        <authorList>
            <person name="Goeker M."/>
        </authorList>
    </citation>
    <scope>NUCLEOTIDE SEQUENCE [LARGE SCALE GENOMIC DNA]</scope>
    <source>
        <strain evidence="3 4">ATCC BAA-2084</strain>
    </source>
</reference>
<keyword evidence="4" id="KW-1185">Reference proteome</keyword>
<proteinExistence type="predicted"/>
<dbReference type="OrthoDB" id="7391233at2"/>
<accession>A0A562USQ2</accession>
<evidence type="ECO:0000313" key="4">
    <source>
        <dbReference type="Proteomes" id="UP000320547"/>
    </source>
</evidence>
<dbReference type="STRING" id="476157.GCA_001663155_00488"/>
<evidence type="ECO:0000256" key="1">
    <source>
        <dbReference type="SAM" id="MobiDB-lite"/>
    </source>
</evidence>
<evidence type="ECO:0000256" key="2">
    <source>
        <dbReference type="SAM" id="SignalP"/>
    </source>
</evidence>
<evidence type="ECO:0000313" key="3">
    <source>
        <dbReference type="EMBL" id="TWJ08640.1"/>
    </source>
</evidence>
<dbReference type="AlphaFoldDB" id="A0A562USQ2"/>
<feature type="signal peptide" evidence="2">
    <location>
        <begin position="1"/>
        <end position="18"/>
    </location>
</feature>
<protein>
    <submittedName>
        <fullName evidence="3">Uncharacterized protein</fullName>
    </submittedName>
</protein>
<dbReference type="Proteomes" id="UP000320547">
    <property type="component" value="Unassembled WGS sequence"/>
</dbReference>
<feature type="compositionally biased region" description="Low complexity" evidence="1">
    <location>
        <begin position="173"/>
        <end position="185"/>
    </location>
</feature>
<sequence>MKCVASLGVLAMAGVAFSAAPASSQEEGGDRVNMVIAYAEDECPEPVDDEEIVVCQILVEAERYRIPSNLRTSSSPENTPWAERVEQFKMIGAFGTMSCSPTGAGGFTGCTQQMIDAAYADKAESSRVRFSQLIQEAREERLSTIDADAAAEQERVEQIEREYLERLERERQQPLPGEEAEAPLPDLGPENAEEAPSDPNNG</sequence>
<gene>
    <name evidence="3" type="ORF">JN10_0255</name>
</gene>
<name>A0A562USQ2_9SPHN</name>